<evidence type="ECO:0000313" key="1">
    <source>
        <dbReference type="EMBL" id="KAI5655329.1"/>
    </source>
</evidence>
<accession>A0ACC0A3G9</accession>
<protein>
    <submittedName>
        <fullName evidence="1">Uncharacterized protein</fullName>
    </submittedName>
</protein>
<evidence type="ECO:0000313" key="2">
    <source>
        <dbReference type="Proteomes" id="UP001060085"/>
    </source>
</evidence>
<sequence>MAAKPLTSEAIALTEKKMDMTLDDIIKMSKTNSARANNKQRVSNRSRKFVNNASQDKNAKLRRFMDSKSTLRQGALAKRRSNYQGNQFPLANEAAKKAVVAPIRRPFSGSRAVNVNKQRVGAMPVQRRAVNAGSFNVKQSQQQVSMAPKQRPQTLDSLFSNMQMQRTRAISQQNNNMQQNNIPRRNGSGQRFPPWQRARFGR</sequence>
<reference evidence="2" key="1">
    <citation type="journal article" date="2023" name="Nat. Plants">
        <title>Single-cell RNA sequencing provides a high-resolution roadmap for understanding the multicellular compartmentation of specialized metabolism.</title>
        <authorList>
            <person name="Sun S."/>
            <person name="Shen X."/>
            <person name="Li Y."/>
            <person name="Li Y."/>
            <person name="Wang S."/>
            <person name="Li R."/>
            <person name="Zhang H."/>
            <person name="Shen G."/>
            <person name="Guo B."/>
            <person name="Wei J."/>
            <person name="Xu J."/>
            <person name="St-Pierre B."/>
            <person name="Chen S."/>
            <person name="Sun C."/>
        </authorList>
    </citation>
    <scope>NUCLEOTIDE SEQUENCE [LARGE SCALE GENOMIC DNA]</scope>
</reference>
<name>A0ACC0A3G9_CATRO</name>
<organism evidence="1 2">
    <name type="scientific">Catharanthus roseus</name>
    <name type="common">Madagascar periwinkle</name>
    <name type="synonym">Vinca rosea</name>
    <dbReference type="NCBI Taxonomy" id="4058"/>
    <lineage>
        <taxon>Eukaryota</taxon>
        <taxon>Viridiplantae</taxon>
        <taxon>Streptophyta</taxon>
        <taxon>Embryophyta</taxon>
        <taxon>Tracheophyta</taxon>
        <taxon>Spermatophyta</taxon>
        <taxon>Magnoliopsida</taxon>
        <taxon>eudicotyledons</taxon>
        <taxon>Gunneridae</taxon>
        <taxon>Pentapetalae</taxon>
        <taxon>asterids</taxon>
        <taxon>lamiids</taxon>
        <taxon>Gentianales</taxon>
        <taxon>Apocynaceae</taxon>
        <taxon>Rauvolfioideae</taxon>
        <taxon>Vinceae</taxon>
        <taxon>Catharanthinae</taxon>
        <taxon>Catharanthus</taxon>
    </lineage>
</organism>
<proteinExistence type="predicted"/>
<keyword evidence="2" id="KW-1185">Reference proteome</keyword>
<dbReference type="Proteomes" id="UP001060085">
    <property type="component" value="Linkage Group LG07"/>
</dbReference>
<comment type="caution">
    <text evidence="1">The sequence shown here is derived from an EMBL/GenBank/DDBJ whole genome shotgun (WGS) entry which is preliminary data.</text>
</comment>
<gene>
    <name evidence="1" type="ORF">M9H77_32516</name>
</gene>
<dbReference type="EMBL" id="CM044707">
    <property type="protein sequence ID" value="KAI5655329.1"/>
    <property type="molecule type" value="Genomic_DNA"/>
</dbReference>